<dbReference type="HOGENOM" id="CLU_029420_0_0_5"/>
<dbReference type="PANTHER" id="PTHR30441:SF4">
    <property type="entry name" value="PROTEIN ASMA"/>
    <property type="match status" value="1"/>
</dbReference>
<gene>
    <name evidence="2" type="ordered locus">SM11_chr0365</name>
</gene>
<dbReference type="InterPro" id="IPR052894">
    <property type="entry name" value="AsmA-related"/>
</dbReference>
<evidence type="ECO:0000313" key="2">
    <source>
        <dbReference type="EMBL" id="AEH77649.1"/>
    </source>
</evidence>
<accession>F7X8M0</accession>
<dbReference type="PANTHER" id="PTHR30441">
    <property type="entry name" value="DUF748 DOMAIN-CONTAINING PROTEIN"/>
    <property type="match status" value="1"/>
</dbReference>
<dbReference type="KEGG" id="smx:SM11_chr0365"/>
<dbReference type="Proteomes" id="UP000009045">
    <property type="component" value="Chromosome"/>
</dbReference>
<dbReference type="GO" id="GO:0005886">
    <property type="term" value="C:plasma membrane"/>
    <property type="evidence" value="ECO:0007669"/>
    <property type="project" value="TreeGrafter"/>
</dbReference>
<keyword evidence="1" id="KW-1133">Transmembrane helix</keyword>
<dbReference type="GO" id="GO:0090313">
    <property type="term" value="P:regulation of protein targeting to membrane"/>
    <property type="evidence" value="ECO:0007669"/>
    <property type="project" value="TreeGrafter"/>
</dbReference>
<sequence>MLSSTLRTFLYHAAARYKQRGCGSAWSRRRHFHVSGICFMQAEVLSKRLTRGDGKSDRMTRKMFQILRDSRLWARLRRRHLVWSAAIGIALAAAYNAALPLVVSTTEARATMERMLDDWSGGKSTISGEPEVRFWPEPLVTLPATTIVSTGPEPRRLAEIGRITASFSLLSALRGEQALEEITLVDPVITLERGANGAVNWQKPDWLVPPGNAMPRDEAPFGDITIENGRFRVVDRLAATGEGVDVAGISGTLKWPSFGGRLSAQFAAVIGGEAVGWAFVCEEPLALFARRNAALKTSLTSAPLTFSFEGTGNFSSQPFASGHLQMSAPSLAALAAWYRGSPDAELPPGGFSIDTRVTTGETALKLEELQLAIGEATATGVLDVQLPSGKGPRVEGTLAFDRIDLNGLPLATLKPAQGDDRGWRMAQALVGGWRLDVRLSSQEVLAGPLHLTDVAAGVMIDGSRVSLDIGDSTYANGRLSGRAVLSEKGVGQGGKLQVNLKDADFAAVLDSFGLKGPVPTGRGVLSVDLATGRPLWEAGVADVFGRLDYSLTNGRLADFDVHAFTDLVRKGEFFSLSQASDGTLEFQTADIEASFGGGTARLDRAAFVGPAGNISVTGVVPYRSGSLALAGTLAAPEAGKEPLQFFIGGSWPNAVISPLSVLLSPK</sequence>
<dbReference type="EMBL" id="CP001830">
    <property type="protein sequence ID" value="AEH77649.1"/>
    <property type="molecule type" value="Genomic_DNA"/>
</dbReference>
<dbReference type="AlphaFoldDB" id="F7X8M0"/>
<feature type="transmembrane region" description="Helical" evidence="1">
    <location>
        <begin position="81"/>
        <end position="103"/>
    </location>
</feature>
<proteinExistence type="predicted"/>
<evidence type="ECO:0000256" key="1">
    <source>
        <dbReference type="SAM" id="Phobius"/>
    </source>
</evidence>
<evidence type="ECO:0000313" key="3">
    <source>
        <dbReference type="Proteomes" id="UP000009045"/>
    </source>
</evidence>
<reference evidence="2 3" key="1">
    <citation type="journal article" date="2011" name="J. Biotechnol.">
        <title>The complete genome sequence of the dominant Sinorhizobium meliloti field isolate SM11 extends the S. meliloti pan-genome.</title>
        <authorList>
            <person name="Schneiker-Bekel S."/>
            <person name="Wibberg D."/>
            <person name="Bekel T."/>
            <person name="Blom J."/>
            <person name="Linke B."/>
            <person name="Neuweger H."/>
            <person name="Stiens M."/>
            <person name="Vorholter F.J."/>
            <person name="Weidner S."/>
            <person name="Goesmann A."/>
            <person name="Puhler A."/>
            <person name="Schluter A."/>
        </authorList>
    </citation>
    <scope>NUCLEOTIDE SEQUENCE [LARGE SCALE GENOMIC DNA]</scope>
    <source>
        <strain evidence="2 3">SM11</strain>
    </source>
</reference>
<keyword evidence="1" id="KW-0472">Membrane</keyword>
<protein>
    <submittedName>
        <fullName evidence="2">Uncharacterized protein</fullName>
    </submittedName>
</protein>
<dbReference type="PATRIC" id="fig|707241.3.peg.375"/>
<keyword evidence="1" id="KW-0812">Transmembrane</keyword>
<name>F7X8M0_SINMM</name>
<organism evidence="2 3">
    <name type="scientific">Sinorhizobium meliloti (strain SM11)</name>
    <dbReference type="NCBI Taxonomy" id="707241"/>
    <lineage>
        <taxon>Bacteria</taxon>
        <taxon>Pseudomonadati</taxon>
        <taxon>Pseudomonadota</taxon>
        <taxon>Alphaproteobacteria</taxon>
        <taxon>Hyphomicrobiales</taxon>
        <taxon>Rhizobiaceae</taxon>
        <taxon>Sinorhizobium/Ensifer group</taxon>
        <taxon>Sinorhizobium</taxon>
    </lineage>
</organism>